<feature type="compositionally biased region" description="Basic and acidic residues" evidence="1">
    <location>
        <begin position="132"/>
        <end position="146"/>
    </location>
</feature>
<name>G0U8Y5_TRYVY</name>
<gene>
    <name evidence="2" type="ORF">TVY486_1115510</name>
</gene>
<dbReference type="AlphaFoldDB" id="G0U8Y5"/>
<organism evidence="2">
    <name type="scientific">Trypanosoma vivax (strain Y486)</name>
    <dbReference type="NCBI Taxonomy" id="1055687"/>
    <lineage>
        <taxon>Eukaryota</taxon>
        <taxon>Discoba</taxon>
        <taxon>Euglenozoa</taxon>
        <taxon>Kinetoplastea</taxon>
        <taxon>Metakinetoplastina</taxon>
        <taxon>Trypanosomatida</taxon>
        <taxon>Trypanosomatidae</taxon>
        <taxon>Trypanosoma</taxon>
        <taxon>Duttonella</taxon>
    </lineage>
</organism>
<evidence type="ECO:0000256" key="1">
    <source>
        <dbReference type="SAM" id="MobiDB-lite"/>
    </source>
</evidence>
<accession>G0U8Y5</accession>
<proteinExistence type="predicted"/>
<evidence type="ECO:0000313" key="2">
    <source>
        <dbReference type="EMBL" id="CCC54067.1"/>
    </source>
</evidence>
<dbReference type="VEuPathDB" id="TriTrypDB:TvY486_1115510"/>
<reference evidence="2" key="1">
    <citation type="journal article" date="2012" name="Proc. Natl. Acad. Sci. U.S.A.">
        <title>Antigenic diversity is generated by distinct evolutionary mechanisms in African trypanosome species.</title>
        <authorList>
            <person name="Jackson A.P."/>
            <person name="Berry A."/>
            <person name="Aslett M."/>
            <person name="Allison H.C."/>
            <person name="Burton P."/>
            <person name="Vavrova-Anderson J."/>
            <person name="Brown R."/>
            <person name="Browne H."/>
            <person name="Corton N."/>
            <person name="Hauser H."/>
            <person name="Gamble J."/>
            <person name="Gilderthorp R."/>
            <person name="Marcello L."/>
            <person name="McQuillan J."/>
            <person name="Otto T.D."/>
            <person name="Quail M.A."/>
            <person name="Sanders M.J."/>
            <person name="van Tonder A."/>
            <person name="Ginger M.L."/>
            <person name="Field M.C."/>
            <person name="Barry J.D."/>
            <person name="Hertz-Fowler C."/>
            <person name="Berriman M."/>
        </authorList>
    </citation>
    <scope>NUCLEOTIDE SEQUENCE</scope>
    <source>
        <strain evidence="2">Y486</strain>
    </source>
</reference>
<protein>
    <submittedName>
        <fullName evidence="2">Uncharacterized protein</fullName>
    </submittedName>
</protein>
<dbReference type="EMBL" id="HE573027">
    <property type="protein sequence ID" value="CCC54067.1"/>
    <property type="molecule type" value="Genomic_DNA"/>
</dbReference>
<sequence length="291" mass="33468">FVVLNLMFYFSISTHTYTKTIYFDNYKGRHQQASVSSHEADVYVCLQMMATTTQQNGRPLPSYIQRQKELQDTHRCDYVLLWYERDPAHVKGQRPTFVQVGEPIRVSLVHHAFMQMAFGVLKDRLLRRVAEKTKNRVSESREHNSQKDGMGSENATVNSELQSNDKDAKPFAAVKLPPPTPYERDTVAMFCFLWRYTSSLLRSQDEVLQTHRKQRGAATRPIIKMTRQQLRLQMLLEYDVDVQKFLGSGLSTTDAVCMEHCSHLLPGQVSEEEFLNQLAKPSALAQTCSIM</sequence>
<feature type="compositionally biased region" description="Polar residues" evidence="1">
    <location>
        <begin position="153"/>
        <end position="162"/>
    </location>
</feature>
<feature type="region of interest" description="Disordered" evidence="1">
    <location>
        <begin position="132"/>
        <end position="172"/>
    </location>
</feature>
<feature type="non-terminal residue" evidence="2">
    <location>
        <position position="1"/>
    </location>
</feature>